<name>I3ZMA5_TERRK</name>
<dbReference type="InterPro" id="IPR006175">
    <property type="entry name" value="YjgF/YER057c/UK114"/>
</dbReference>
<dbReference type="Proteomes" id="UP000006056">
    <property type="component" value="Chromosome"/>
</dbReference>
<protein>
    <submittedName>
        <fullName evidence="1">Putative translation initiation inhibitor, yjgF family</fullName>
    </submittedName>
</protein>
<dbReference type="Gene3D" id="3.30.1330.40">
    <property type="entry name" value="RutC-like"/>
    <property type="match status" value="1"/>
</dbReference>
<dbReference type="SUPFAM" id="SSF55298">
    <property type="entry name" value="YjgF-like"/>
    <property type="match status" value="1"/>
</dbReference>
<gene>
    <name evidence="1" type="ordered locus">Terro_4168</name>
</gene>
<dbReference type="GO" id="GO:0005829">
    <property type="term" value="C:cytosol"/>
    <property type="evidence" value="ECO:0007669"/>
    <property type="project" value="TreeGrafter"/>
</dbReference>
<dbReference type="Pfam" id="PF01042">
    <property type="entry name" value="Ribonuc_L-PSP"/>
    <property type="match status" value="1"/>
</dbReference>
<dbReference type="KEGG" id="trs:Terro_4168"/>
<evidence type="ECO:0000313" key="2">
    <source>
        <dbReference type="Proteomes" id="UP000006056"/>
    </source>
</evidence>
<evidence type="ECO:0000313" key="1">
    <source>
        <dbReference type="EMBL" id="AFL90373.1"/>
    </source>
</evidence>
<reference evidence="1 2" key="1">
    <citation type="submission" date="2012-06" db="EMBL/GenBank/DDBJ databases">
        <title>Complete genome of Terriglobus roseus DSM 18391.</title>
        <authorList>
            <consortium name="US DOE Joint Genome Institute (JGI-PGF)"/>
            <person name="Lucas S."/>
            <person name="Copeland A."/>
            <person name="Lapidus A."/>
            <person name="Glavina del Rio T."/>
            <person name="Dalin E."/>
            <person name="Tice H."/>
            <person name="Bruce D."/>
            <person name="Goodwin L."/>
            <person name="Pitluck S."/>
            <person name="Peters L."/>
            <person name="Mikhailova N."/>
            <person name="Munk A.C.C."/>
            <person name="Kyrpides N."/>
            <person name="Mavromatis K."/>
            <person name="Ivanova N."/>
            <person name="Brettin T."/>
            <person name="Detter J.C."/>
            <person name="Han C."/>
            <person name="Larimer F."/>
            <person name="Land M."/>
            <person name="Hauser L."/>
            <person name="Markowitz V."/>
            <person name="Cheng J.-F."/>
            <person name="Hugenholtz P."/>
            <person name="Woyke T."/>
            <person name="Wu D."/>
            <person name="Brambilla E."/>
            <person name="Klenk H.-P."/>
            <person name="Eisen J.A."/>
        </authorList>
    </citation>
    <scope>NUCLEOTIDE SEQUENCE [LARGE SCALE GENOMIC DNA]</scope>
    <source>
        <strain evidence="2">DSM 18391 / NRRL B-41598 / KBS 63</strain>
    </source>
</reference>
<sequence>MKEVVEVPGMPAIGPYSHAVKAGGLLFIAGQAGLNPLTGKVEGTSLTEQARQAFLNLGVILEAGGSSFAQVVNTTLLVADAAEFPAVNALFAEVFGPQPPARMTMQVTLPKGLLFSIGCVASLD</sequence>
<dbReference type="EMBL" id="CP003379">
    <property type="protein sequence ID" value="AFL90373.1"/>
    <property type="molecule type" value="Genomic_DNA"/>
</dbReference>
<accession>I3ZMA5</accession>
<dbReference type="HOGENOM" id="CLU_100715_7_1_0"/>
<dbReference type="PANTHER" id="PTHR11803">
    <property type="entry name" value="2-IMINOBUTANOATE/2-IMINOPROPANOATE DEAMINASE RIDA"/>
    <property type="match status" value="1"/>
</dbReference>
<dbReference type="eggNOG" id="COG0251">
    <property type="taxonomic scope" value="Bacteria"/>
</dbReference>
<dbReference type="PANTHER" id="PTHR11803:SF44">
    <property type="entry name" value="RUTC FAMILY PROTEIN YJGH"/>
    <property type="match status" value="1"/>
</dbReference>
<dbReference type="STRING" id="926566.Terro_4168"/>
<proteinExistence type="predicted"/>
<dbReference type="RefSeq" id="WP_014787633.1">
    <property type="nucleotide sequence ID" value="NC_018014.1"/>
</dbReference>
<dbReference type="InterPro" id="IPR035959">
    <property type="entry name" value="RutC-like_sf"/>
</dbReference>
<dbReference type="CDD" id="cd00448">
    <property type="entry name" value="YjgF_YER057c_UK114_family"/>
    <property type="match status" value="1"/>
</dbReference>
<organism evidence="1 2">
    <name type="scientific">Terriglobus roseus (strain DSM 18391 / NRRL B-41598 / KBS 63)</name>
    <dbReference type="NCBI Taxonomy" id="926566"/>
    <lineage>
        <taxon>Bacteria</taxon>
        <taxon>Pseudomonadati</taxon>
        <taxon>Acidobacteriota</taxon>
        <taxon>Terriglobia</taxon>
        <taxon>Terriglobales</taxon>
        <taxon>Acidobacteriaceae</taxon>
        <taxon>Terriglobus</taxon>
    </lineage>
</organism>
<dbReference type="AlphaFoldDB" id="I3ZMA5"/>
<dbReference type="OrthoDB" id="9803101at2"/>
<keyword evidence="2" id="KW-1185">Reference proteome</keyword>
<dbReference type="GO" id="GO:0019239">
    <property type="term" value="F:deaminase activity"/>
    <property type="evidence" value="ECO:0007669"/>
    <property type="project" value="TreeGrafter"/>
</dbReference>